<gene>
    <name evidence="3" type="ORF">Poli38472_000242</name>
</gene>
<dbReference type="AlphaFoldDB" id="A0A8K1CCB9"/>
<dbReference type="InterPro" id="IPR036380">
    <property type="entry name" value="Isochorismatase-like_sf"/>
</dbReference>
<proteinExistence type="inferred from homology"/>
<dbReference type="Pfam" id="PF00857">
    <property type="entry name" value="Isochorismatase"/>
    <property type="match status" value="1"/>
</dbReference>
<dbReference type="SUPFAM" id="SSF52499">
    <property type="entry name" value="Isochorismatase-like hydrolases"/>
    <property type="match status" value="1"/>
</dbReference>
<dbReference type="PANTHER" id="PTHR14119">
    <property type="entry name" value="HYDROLASE"/>
    <property type="match status" value="1"/>
</dbReference>
<dbReference type="CDD" id="cd01012">
    <property type="entry name" value="YcaC_related"/>
    <property type="match status" value="1"/>
</dbReference>
<feature type="domain" description="Isochorismatase-like" evidence="2">
    <location>
        <begin position="40"/>
        <end position="193"/>
    </location>
</feature>
<reference evidence="3" key="1">
    <citation type="submission" date="2019-03" db="EMBL/GenBank/DDBJ databases">
        <title>Long read genome sequence of the mycoparasitic Pythium oligandrum ATCC 38472 isolated from sugarbeet rhizosphere.</title>
        <authorList>
            <person name="Gaulin E."/>
        </authorList>
    </citation>
    <scope>NUCLEOTIDE SEQUENCE</scope>
    <source>
        <strain evidence="3">ATCC 38472_TT</strain>
    </source>
</reference>
<dbReference type="EMBL" id="SPLM01000108">
    <property type="protein sequence ID" value="TMW60200.1"/>
    <property type="molecule type" value="Genomic_DNA"/>
</dbReference>
<keyword evidence="4" id="KW-1185">Reference proteome</keyword>
<dbReference type="InterPro" id="IPR050993">
    <property type="entry name" value="Isochorismatase_domain"/>
</dbReference>
<organism evidence="3 4">
    <name type="scientific">Pythium oligandrum</name>
    <name type="common">Mycoparasitic fungus</name>
    <dbReference type="NCBI Taxonomy" id="41045"/>
    <lineage>
        <taxon>Eukaryota</taxon>
        <taxon>Sar</taxon>
        <taxon>Stramenopiles</taxon>
        <taxon>Oomycota</taxon>
        <taxon>Peronosporomycetes</taxon>
        <taxon>Pythiales</taxon>
        <taxon>Pythiaceae</taxon>
        <taxon>Pythium</taxon>
    </lineage>
</organism>
<evidence type="ECO:0000259" key="2">
    <source>
        <dbReference type="Pfam" id="PF00857"/>
    </source>
</evidence>
<evidence type="ECO:0000313" key="4">
    <source>
        <dbReference type="Proteomes" id="UP000794436"/>
    </source>
</evidence>
<dbReference type="Gene3D" id="3.40.50.850">
    <property type="entry name" value="Isochorismatase-like"/>
    <property type="match status" value="1"/>
</dbReference>
<dbReference type="Proteomes" id="UP000794436">
    <property type="component" value="Unassembled WGS sequence"/>
</dbReference>
<accession>A0A8K1CCB9</accession>
<dbReference type="OrthoDB" id="269496at2759"/>
<protein>
    <recommendedName>
        <fullName evidence="2">Isochorismatase-like domain-containing protein</fullName>
    </recommendedName>
</protein>
<comment type="similarity">
    <text evidence="1">Belongs to the isochorismatase family.</text>
</comment>
<evidence type="ECO:0000256" key="1">
    <source>
        <dbReference type="ARBA" id="ARBA00006336"/>
    </source>
</evidence>
<dbReference type="PANTHER" id="PTHR14119:SF3">
    <property type="entry name" value="ISOCHORISMATASE DOMAIN-CONTAINING PROTEIN 2"/>
    <property type="match status" value="1"/>
</dbReference>
<dbReference type="InterPro" id="IPR000868">
    <property type="entry name" value="Isochorismatase-like_dom"/>
</dbReference>
<comment type="caution">
    <text evidence="3">The sequence shown here is derived from an EMBL/GenBank/DDBJ whole genome shotgun (WGS) entry which is preliminary data.</text>
</comment>
<sequence length="232" mass="25356">MGFPTTLPIFKFGIQELTSFKVTSMAANLRRLGRLVPSSSVLFVCDIQEAFRKGIYQLPTVIQGTNTLVAAAKTLDVPIVVTTQYAARLGDTVNEIASNLEDAKNVKTFDKMLFSMMTPEVTQHVEALPSQPKSVILCGIEGHVCVLQTCLDLLEKGYDVHVVSDAISSSTAFNRSISLERMRQSGAFITSVESSIFQLAGDASHPSFRSISKLIKEHLKVDNAFDTVTPKL</sequence>
<name>A0A8K1CCB9_PYTOL</name>
<evidence type="ECO:0000313" key="3">
    <source>
        <dbReference type="EMBL" id="TMW60200.1"/>
    </source>
</evidence>